<dbReference type="PANTHER" id="PTHR11727:SF7">
    <property type="entry name" value="DIMETHYLADENOSINE TRANSFERASE-RELATED"/>
    <property type="match status" value="1"/>
</dbReference>
<accession>X1QJ81</accession>
<comment type="caution">
    <text evidence="8">The sequence shown here is derived from an EMBL/GenBank/DDBJ whole genome shotgun (WGS) entry which is preliminary data.</text>
</comment>
<keyword evidence="3" id="KW-0489">Methyltransferase</keyword>
<evidence type="ECO:0000256" key="1">
    <source>
        <dbReference type="ARBA" id="ARBA00022490"/>
    </source>
</evidence>
<dbReference type="SUPFAM" id="SSF53335">
    <property type="entry name" value="S-adenosyl-L-methionine-dependent methyltransferases"/>
    <property type="match status" value="1"/>
</dbReference>
<evidence type="ECO:0000256" key="5">
    <source>
        <dbReference type="ARBA" id="ARBA00022691"/>
    </source>
</evidence>
<dbReference type="InterPro" id="IPR023165">
    <property type="entry name" value="rRNA_Ade_diMease-like_C"/>
</dbReference>
<dbReference type="Gene3D" id="1.10.8.100">
    <property type="entry name" value="Ribosomal RNA adenine dimethylase-like, domain 2"/>
    <property type="match status" value="1"/>
</dbReference>
<dbReference type="AlphaFoldDB" id="X1QJ81"/>
<dbReference type="InterPro" id="IPR020598">
    <property type="entry name" value="rRNA_Ade_methylase_Trfase_N"/>
</dbReference>
<name>X1QJ81_9ZZZZ</name>
<keyword evidence="1" id="KW-0963">Cytoplasm</keyword>
<evidence type="ECO:0000259" key="7">
    <source>
        <dbReference type="SMART" id="SM00650"/>
    </source>
</evidence>
<dbReference type="PANTHER" id="PTHR11727">
    <property type="entry name" value="DIMETHYLADENOSINE TRANSFERASE"/>
    <property type="match status" value="1"/>
</dbReference>
<keyword evidence="6" id="KW-0694">RNA-binding</keyword>
<dbReference type="GO" id="GO:0003723">
    <property type="term" value="F:RNA binding"/>
    <property type="evidence" value="ECO:0007669"/>
    <property type="project" value="UniProtKB-KW"/>
</dbReference>
<dbReference type="EMBL" id="BARW01003545">
    <property type="protein sequence ID" value="GAI68313.1"/>
    <property type="molecule type" value="Genomic_DNA"/>
</dbReference>
<gene>
    <name evidence="8" type="ORF">S12H4_08959</name>
</gene>
<dbReference type="HAMAP" id="MF_00607">
    <property type="entry name" value="16SrRNA_methyltr_A"/>
    <property type="match status" value="1"/>
</dbReference>
<keyword evidence="5" id="KW-0949">S-adenosyl-L-methionine</keyword>
<dbReference type="GO" id="GO:0000179">
    <property type="term" value="F:rRNA (adenine-N6,N6-)-dimethyltransferase activity"/>
    <property type="evidence" value="ECO:0007669"/>
    <property type="project" value="InterPro"/>
</dbReference>
<reference evidence="8" key="1">
    <citation type="journal article" date="2014" name="Front. Microbiol.">
        <title>High frequency of phylogenetically diverse reductive dehalogenase-homologous genes in deep subseafloor sedimentary metagenomes.</title>
        <authorList>
            <person name="Kawai M."/>
            <person name="Futagami T."/>
            <person name="Toyoda A."/>
            <person name="Takaki Y."/>
            <person name="Nishi S."/>
            <person name="Hori S."/>
            <person name="Arai W."/>
            <person name="Tsubouchi T."/>
            <person name="Morono Y."/>
            <person name="Uchiyama I."/>
            <person name="Ito T."/>
            <person name="Fujiyama A."/>
            <person name="Inagaki F."/>
            <person name="Takami H."/>
        </authorList>
    </citation>
    <scope>NUCLEOTIDE SEQUENCE</scope>
    <source>
        <strain evidence="8">Expedition CK06-06</strain>
    </source>
</reference>
<dbReference type="InterPro" id="IPR001737">
    <property type="entry name" value="KsgA/Erm"/>
</dbReference>
<organism evidence="8">
    <name type="scientific">marine sediment metagenome</name>
    <dbReference type="NCBI Taxonomy" id="412755"/>
    <lineage>
        <taxon>unclassified sequences</taxon>
        <taxon>metagenomes</taxon>
        <taxon>ecological metagenomes</taxon>
    </lineage>
</organism>
<dbReference type="CDD" id="cd02440">
    <property type="entry name" value="AdoMet_MTases"/>
    <property type="match status" value="1"/>
</dbReference>
<dbReference type="InterPro" id="IPR020596">
    <property type="entry name" value="rRNA_Ade_Mease_Trfase_CS"/>
</dbReference>
<sequence>MNNPKLTSPSEVTRLLTKYNFKCKKRLGQNFLVDQNTLKIIVNSLKLNKEDCILEIGTGIGTLTSALSPLVKQVVTIEKDRKLAPLLEESLSFSNNIEIVFEDIMNFDLLNFFEQRRTMGGKIEKIVGNLPYYISISLIRQILELNRYLKLAVFLVQKEVGERLMAQAGSKNYSILSLVTQYYSQPQKVHNVPPTVFYPRPKVSSMIIKLNIYKKAQVQVGNEKLFFNIIRASFQQRRKRLINSLSNYFKGMIAKTEIENILTETSIDKNRRG</sequence>
<proteinExistence type="inferred from homology"/>
<dbReference type="InterPro" id="IPR011530">
    <property type="entry name" value="rRNA_adenine_dimethylase"/>
</dbReference>
<dbReference type="NCBIfam" id="TIGR00755">
    <property type="entry name" value="ksgA"/>
    <property type="match status" value="1"/>
</dbReference>
<feature type="domain" description="Ribosomal RNA adenine methylase transferase N-terminal" evidence="7">
    <location>
        <begin position="37"/>
        <end position="214"/>
    </location>
</feature>
<evidence type="ECO:0000256" key="2">
    <source>
        <dbReference type="ARBA" id="ARBA00022552"/>
    </source>
</evidence>
<dbReference type="Gene3D" id="3.40.50.150">
    <property type="entry name" value="Vaccinia Virus protein VP39"/>
    <property type="match status" value="1"/>
</dbReference>
<evidence type="ECO:0000313" key="8">
    <source>
        <dbReference type="EMBL" id="GAI68313.1"/>
    </source>
</evidence>
<keyword evidence="4" id="KW-0808">Transferase</keyword>
<evidence type="ECO:0000256" key="4">
    <source>
        <dbReference type="ARBA" id="ARBA00022679"/>
    </source>
</evidence>
<dbReference type="Pfam" id="PF00398">
    <property type="entry name" value="RrnaAD"/>
    <property type="match status" value="1"/>
</dbReference>
<dbReference type="PROSITE" id="PS51689">
    <property type="entry name" value="SAM_RNA_A_N6_MT"/>
    <property type="match status" value="1"/>
</dbReference>
<protein>
    <recommendedName>
        <fullName evidence="7">Ribosomal RNA adenine methylase transferase N-terminal domain-containing protein</fullName>
    </recommendedName>
</protein>
<dbReference type="InterPro" id="IPR029063">
    <property type="entry name" value="SAM-dependent_MTases_sf"/>
</dbReference>
<evidence type="ECO:0000256" key="6">
    <source>
        <dbReference type="ARBA" id="ARBA00022884"/>
    </source>
</evidence>
<dbReference type="FunFam" id="3.40.50.150:FF:000023">
    <property type="entry name" value="Ribosomal RNA small subunit methyltransferase A"/>
    <property type="match status" value="1"/>
</dbReference>
<dbReference type="SMART" id="SM00650">
    <property type="entry name" value="rADc"/>
    <property type="match status" value="1"/>
</dbReference>
<dbReference type="GO" id="GO:0005829">
    <property type="term" value="C:cytosol"/>
    <property type="evidence" value="ECO:0007669"/>
    <property type="project" value="TreeGrafter"/>
</dbReference>
<dbReference type="PROSITE" id="PS01131">
    <property type="entry name" value="RRNA_A_DIMETH"/>
    <property type="match status" value="1"/>
</dbReference>
<evidence type="ECO:0000256" key="3">
    <source>
        <dbReference type="ARBA" id="ARBA00022603"/>
    </source>
</evidence>
<keyword evidence="2" id="KW-0698">rRNA processing</keyword>